<evidence type="ECO:0000313" key="3">
    <source>
        <dbReference type="EMBL" id="CAB4611017.1"/>
    </source>
</evidence>
<feature type="domain" description="Rhodanese" evidence="2">
    <location>
        <begin position="390"/>
        <end position="475"/>
    </location>
</feature>
<dbReference type="InterPro" id="IPR001763">
    <property type="entry name" value="Rhodanese-like_dom"/>
</dbReference>
<dbReference type="CDD" id="cd00158">
    <property type="entry name" value="RHOD"/>
    <property type="match status" value="1"/>
</dbReference>
<evidence type="ECO:0000259" key="2">
    <source>
        <dbReference type="PROSITE" id="PS50206"/>
    </source>
</evidence>
<dbReference type="Pfam" id="PF00753">
    <property type="entry name" value="Lactamase_B"/>
    <property type="match status" value="1"/>
</dbReference>
<dbReference type="GO" id="GO:0070813">
    <property type="term" value="P:hydrogen sulfide metabolic process"/>
    <property type="evidence" value="ECO:0007669"/>
    <property type="project" value="TreeGrafter"/>
</dbReference>
<dbReference type="InterPro" id="IPR036866">
    <property type="entry name" value="RibonucZ/Hydroxyglut_hydro"/>
</dbReference>
<dbReference type="InterPro" id="IPR036873">
    <property type="entry name" value="Rhodanese-like_dom_sf"/>
</dbReference>
<dbReference type="GO" id="GO:0050313">
    <property type="term" value="F:sulfur dioxygenase activity"/>
    <property type="evidence" value="ECO:0007669"/>
    <property type="project" value="InterPro"/>
</dbReference>
<dbReference type="SMART" id="SM00849">
    <property type="entry name" value="Lactamase_B"/>
    <property type="match status" value="1"/>
</dbReference>
<dbReference type="Pfam" id="PF00581">
    <property type="entry name" value="Rhodanese"/>
    <property type="match status" value="2"/>
</dbReference>
<organism evidence="3">
    <name type="scientific">freshwater metagenome</name>
    <dbReference type="NCBI Taxonomy" id="449393"/>
    <lineage>
        <taxon>unclassified sequences</taxon>
        <taxon>metagenomes</taxon>
        <taxon>ecological metagenomes</taxon>
    </lineage>
</organism>
<protein>
    <submittedName>
        <fullName evidence="3">Unannotated protein</fullName>
    </submittedName>
</protein>
<dbReference type="Gene3D" id="3.60.15.10">
    <property type="entry name" value="Ribonuclease Z/Hydroxyacylglutathione hydrolase-like"/>
    <property type="match status" value="1"/>
</dbReference>
<dbReference type="SUPFAM" id="SSF52821">
    <property type="entry name" value="Rhodanese/Cell cycle control phosphatase"/>
    <property type="match status" value="2"/>
</dbReference>
<dbReference type="SMART" id="SM00450">
    <property type="entry name" value="RHOD"/>
    <property type="match status" value="2"/>
</dbReference>
<evidence type="ECO:0000256" key="1">
    <source>
        <dbReference type="ARBA" id="ARBA00022723"/>
    </source>
</evidence>
<accession>A0A6J6HC54</accession>
<keyword evidence="1" id="KW-0479">Metal-binding</keyword>
<dbReference type="CDD" id="cd07724">
    <property type="entry name" value="POD-like_MBL-fold"/>
    <property type="match status" value="1"/>
</dbReference>
<dbReference type="FunFam" id="3.60.15.10:FF:000030">
    <property type="entry name" value="Metallo-beta-lactamase family protein"/>
    <property type="match status" value="1"/>
</dbReference>
<dbReference type="SUPFAM" id="SSF56281">
    <property type="entry name" value="Metallo-hydrolase/oxidoreductase"/>
    <property type="match status" value="1"/>
</dbReference>
<dbReference type="PANTHER" id="PTHR43084">
    <property type="entry name" value="PERSULFIDE DIOXYGENASE ETHE1"/>
    <property type="match status" value="1"/>
</dbReference>
<reference evidence="3" key="1">
    <citation type="submission" date="2020-05" db="EMBL/GenBank/DDBJ databases">
        <authorList>
            <person name="Chiriac C."/>
            <person name="Salcher M."/>
            <person name="Ghai R."/>
            <person name="Kavagutti S V."/>
        </authorList>
    </citation>
    <scope>NUCLEOTIDE SEQUENCE</scope>
</reference>
<sequence>MTNANTPNLFFQQYYLQCLSHASYLVGDTSSGLAVVVDPQRDISQYLNDARANNLKITKVIETHFHADFLSGHLELAAATGATIVYGAAAMGRVDFAIETYRNGEHISLGAVDLEILETPGHTPESICIVVRDADSVGAGGSATAEPTAVLTGDTLFIGDVGRPDLLATVGVSADSLARDLYESLHNKLLTLPDATKVYPAHGAGSSCGRNLSTETVSTIGEQRRENYALAPMSVEQFIEAVTQGQSVAPLYFLFAATKNRAVRELFDESEVVTWLTIEQLLKAKDDGAVLIDSRDDRSFAAGHIRGSINVGLGGRFAEYVGAVVKPDTPIVMISDAGVEAEAKTRLARIGFDNYVGTLTEPIRVMSQHPELVEQQSRLSAAAMAERVVSVKDLVIIDVRNAGEVENGAIAGAKLISLQALIKSLDGLDKNAPTIVYCAGGYRSSIASSLLKSHGFKDVSDLIGGYQAWQLWLTTAE</sequence>
<dbReference type="GO" id="GO:0006749">
    <property type="term" value="P:glutathione metabolic process"/>
    <property type="evidence" value="ECO:0007669"/>
    <property type="project" value="InterPro"/>
</dbReference>
<dbReference type="InterPro" id="IPR051682">
    <property type="entry name" value="Mito_Persulfide_Diox"/>
</dbReference>
<dbReference type="InterPro" id="IPR044528">
    <property type="entry name" value="POD-like_MBL-fold"/>
</dbReference>
<dbReference type="PROSITE" id="PS50206">
    <property type="entry name" value="RHODANESE_3"/>
    <property type="match status" value="2"/>
</dbReference>
<dbReference type="PANTHER" id="PTHR43084:SF1">
    <property type="entry name" value="PERSULFIDE DIOXYGENASE ETHE1, MITOCHONDRIAL"/>
    <property type="match status" value="1"/>
</dbReference>
<dbReference type="AlphaFoldDB" id="A0A6J6HC54"/>
<dbReference type="GO" id="GO:0046872">
    <property type="term" value="F:metal ion binding"/>
    <property type="evidence" value="ECO:0007669"/>
    <property type="project" value="UniProtKB-KW"/>
</dbReference>
<feature type="domain" description="Rhodanese" evidence="2">
    <location>
        <begin position="285"/>
        <end position="374"/>
    </location>
</feature>
<gene>
    <name evidence="3" type="ORF">UFOPK1826_01264</name>
</gene>
<dbReference type="Gene3D" id="3.40.250.10">
    <property type="entry name" value="Rhodanese-like domain"/>
    <property type="match status" value="2"/>
</dbReference>
<name>A0A6J6HC54_9ZZZZ</name>
<dbReference type="InterPro" id="IPR001279">
    <property type="entry name" value="Metallo-B-lactamas"/>
</dbReference>
<proteinExistence type="predicted"/>
<dbReference type="EMBL" id="CAEZUN010000185">
    <property type="protein sequence ID" value="CAB4611017.1"/>
    <property type="molecule type" value="Genomic_DNA"/>
</dbReference>